<gene>
    <name evidence="5" type="ORF">QNI22_06840</name>
</gene>
<dbReference type="InterPro" id="IPR005650">
    <property type="entry name" value="BlaI_family"/>
</dbReference>
<dbReference type="InterPro" id="IPR036390">
    <property type="entry name" value="WH_DNA-bd_sf"/>
</dbReference>
<dbReference type="EMBL" id="JASJOU010000002">
    <property type="protein sequence ID" value="MDJ1500352.1"/>
    <property type="molecule type" value="Genomic_DNA"/>
</dbReference>
<keyword evidence="4" id="KW-0804">Transcription</keyword>
<dbReference type="Proteomes" id="UP001232063">
    <property type="component" value="Unassembled WGS sequence"/>
</dbReference>
<dbReference type="GO" id="GO:0003677">
    <property type="term" value="F:DNA binding"/>
    <property type="evidence" value="ECO:0007669"/>
    <property type="project" value="UniProtKB-KW"/>
</dbReference>
<dbReference type="InterPro" id="IPR036388">
    <property type="entry name" value="WH-like_DNA-bd_sf"/>
</dbReference>
<dbReference type="GO" id="GO:0045892">
    <property type="term" value="P:negative regulation of DNA-templated transcription"/>
    <property type="evidence" value="ECO:0007669"/>
    <property type="project" value="InterPro"/>
</dbReference>
<dbReference type="RefSeq" id="WP_314509886.1">
    <property type="nucleotide sequence ID" value="NZ_JASJOU010000002.1"/>
</dbReference>
<keyword evidence="6" id="KW-1185">Reference proteome</keyword>
<dbReference type="Gene3D" id="1.10.10.10">
    <property type="entry name" value="Winged helix-like DNA-binding domain superfamily/Winged helix DNA-binding domain"/>
    <property type="match status" value="1"/>
</dbReference>
<dbReference type="Pfam" id="PF03965">
    <property type="entry name" value="Penicillinase_R"/>
    <property type="match status" value="1"/>
</dbReference>
<keyword evidence="3" id="KW-0238">DNA-binding</keyword>
<organism evidence="5 6">
    <name type="scientific">Xanthocytophaga agilis</name>
    <dbReference type="NCBI Taxonomy" id="3048010"/>
    <lineage>
        <taxon>Bacteria</taxon>
        <taxon>Pseudomonadati</taxon>
        <taxon>Bacteroidota</taxon>
        <taxon>Cytophagia</taxon>
        <taxon>Cytophagales</taxon>
        <taxon>Rhodocytophagaceae</taxon>
        <taxon>Xanthocytophaga</taxon>
    </lineage>
</organism>
<dbReference type="PIRSF" id="PIRSF019455">
    <property type="entry name" value="CopR_AtkY"/>
    <property type="match status" value="1"/>
</dbReference>
<evidence type="ECO:0000256" key="2">
    <source>
        <dbReference type="ARBA" id="ARBA00023015"/>
    </source>
</evidence>
<evidence type="ECO:0000256" key="1">
    <source>
        <dbReference type="ARBA" id="ARBA00011046"/>
    </source>
</evidence>
<dbReference type="SUPFAM" id="SSF46785">
    <property type="entry name" value="Winged helix' DNA-binding domain"/>
    <property type="match status" value="1"/>
</dbReference>
<dbReference type="Gene3D" id="1.10.4040.10">
    <property type="entry name" value="Penicillinase repressor domain"/>
    <property type="match status" value="1"/>
</dbReference>
<reference evidence="5" key="1">
    <citation type="submission" date="2023-05" db="EMBL/GenBank/DDBJ databases">
        <authorList>
            <person name="Zhang X."/>
        </authorList>
    </citation>
    <scope>NUCLEOTIDE SEQUENCE</scope>
    <source>
        <strain evidence="5">BD1B2-1</strain>
    </source>
</reference>
<dbReference type="AlphaFoldDB" id="A0AAE3R2E0"/>
<evidence type="ECO:0000313" key="6">
    <source>
        <dbReference type="Proteomes" id="UP001232063"/>
    </source>
</evidence>
<comment type="caution">
    <text evidence="5">The sequence shown here is derived from an EMBL/GenBank/DDBJ whole genome shotgun (WGS) entry which is preliminary data.</text>
</comment>
<protein>
    <submittedName>
        <fullName evidence="5">BlaI/MecI/CopY family transcriptional regulator</fullName>
    </submittedName>
</protein>
<evidence type="ECO:0000256" key="3">
    <source>
        <dbReference type="ARBA" id="ARBA00023125"/>
    </source>
</evidence>
<evidence type="ECO:0000313" key="5">
    <source>
        <dbReference type="EMBL" id="MDJ1500352.1"/>
    </source>
</evidence>
<proteinExistence type="inferred from homology"/>
<accession>A0AAE3R2E0</accession>
<sequence>MQNPIPKPTEAELEVLQVLWQKGESTVRDVHEQLTQSKESVYTTTLKIMQIMAEKGLVTRNEENRTHIYMAAVKEEDIQKTLLDKFIDTTFRGSAMKLVMQALGNNKTSSEELAEIQRLLEQMRGKKPS</sequence>
<keyword evidence="2" id="KW-0805">Transcription regulation</keyword>
<comment type="similarity">
    <text evidence="1">Belongs to the BlaI transcriptional regulatory family.</text>
</comment>
<name>A0AAE3R2E0_9BACT</name>
<evidence type="ECO:0000256" key="4">
    <source>
        <dbReference type="ARBA" id="ARBA00023163"/>
    </source>
</evidence>